<keyword evidence="4" id="KW-1185">Reference proteome</keyword>
<evidence type="ECO:0000259" key="2">
    <source>
        <dbReference type="PROSITE" id="PS50076"/>
    </source>
</evidence>
<dbReference type="SUPFAM" id="SSF46565">
    <property type="entry name" value="Chaperone J-domain"/>
    <property type="match status" value="1"/>
</dbReference>
<feature type="region of interest" description="Disordered" evidence="1">
    <location>
        <begin position="727"/>
        <end position="766"/>
    </location>
</feature>
<comment type="caution">
    <text evidence="3">The sequence shown here is derived from an EMBL/GenBank/DDBJ whole genome shotgun (WGS) entry which is preliminary data.</text>
</comment>
<feature type="region of interest" description="Disordered" evidence="1">
    <location>
        <begin position="1348"/>
        <end position="1401"/>
    </location>
</feature>
<evidence type="ECO:0000313" key="3">
    <source>
        <dbReference type="EMBL" id="GKV16564.1"/>
    </source>
</evidence>
<feature type="compositionally biased region" description="Polar residues" evidence="1">
    <location>
        <begin position="534"/>
        <end position="551"/>
    </location>
</feature>
<evidence type="ECO:0000313" key="4">
    <source>
        <dbReference type="Proteomes" id="UP001054252"/>
    </source>
</evidence>
<dbReference type="PROSITE" id="PS50076">
    <property type="entry name" value="DNAJ_2"/>
    <property type="match status" value="1"/>
</dbReference>
<sequence>MSPALLDPGGPSGQVSFYPSFSFFGSQLVSESNLPKEKMNPSSNFGSGGDFNFGFSYSNQMNPNWGINASSVSRSSAQVRPRLVKIRKQSNCEKFESNRNPVSREDPGVNPFRPAVGNSAANYSALGGCGSISCEFEFGKGGNEPFVFPTSSAGLGANSNPQRSASSGHLGRGVVEGMSSLRINTSNECLGSFKKSSSFEEGILSKLPEDMRKLNIDSSQSDTLKESNVGMFGNENDHCVDCSIGKCLDNELPIDLMNKLNIRSTEGVDGSSVIPDADDGKNSVFKDSEKGIRSFAGSSTHALPEQMKNLNVKEADNANIPGKSEVKSLKTNHKGGFVFGGSKSTGYLAGEQENILSNEVGRKLNIGSGMGDSSGRADIGLSSSRVFEKDIQTEHFDAKMSNEFSKSVSTEFTFQVAPQGNNTGGSQVPNPTGQPKDETKPSGSGGSTSSFSSGGMHSQADSNVFGMTYAADPERKVDFSFTTNEDDKAPSFMEFKTPGPKASPFSGLSKKLELSAKREAGTSAKVKKRRGKSRQSVPIQPWVTQDSVSSCKQEDSEVSESYQPMDVSPYQETLADTGCSRETSIASDKSFSLDDNYASTDTQAEVPSDTIDEDLVAATQRMDINDGEVKCRETNDEGSGDVLDKGAGTEGLPEDSVSGAETESFKSANEEIDFNPDSAINSAETEASSSSNIGGQNSDAKMQFIFSSSSENKSGLDFSFATSSASQGQLSASRHHQISASRRHQKKKNSAKIAHDSNKSSPNVRIPYASPSVQLSSYSGASVFLPSMQNQKEYVYVSHSKAGDNSVVNKGQEIKHEPDLTSAAAVTAQEACEKWRSRGNQAYTNGDLSKAEDCYTQGVNCVPKSETSRSCLRALMLCYSNRAATRMSLGRIRDALGDCMMAAAIDPNFIKVQIRAANCCLALGEVEDASRYFRRCLQSGSDVCVDRKIAVEASESLQKVQRVSNCMRHSDELLQRRTSDDAESALELIAEALQISSYSEKLFEMKAKALFVLHKYEEVIQLCEQTYDSAEKNSPSLDGQLANQDGSGFSKDSTFRIWRCCLIFKSYFQLGRLEDAIAYLEKQEELQSVTERNGSNSLESSIHLVATVRELLQHKAAGNEAFQSGRYGEAVEHYTAALSCNVESQPFAAICFCNRAAAYKALGQITDAIADCSLAIALDGNYYKAISRRATLYEMIRDYGQAANDFQRLISLLTKQTEEKTKQLEGPDKSMKLANDLRQACVQLVEIEEEARKEVPLDMYLILGVEPFVSASEIKKAYRKAALRHHPDKAVQSLGRSESGDDRLWKQIKEDAYKEADKLFKVIGEAYAVLSDPTKHSRYDLEEEIRNAQKKHTGTSSRVHTDGQSYSSDRTGSRRPWREVWRSYGHSSTKGSETSRSGRYF</sequence>
<organism evidence="3 4">
    <name type="scientific">Rubroshorea leprosula</name>
    <dbReference type="NCBI Taxonomy" id="152421"/>
    <lineage>
        <taxon>Eukaryota</taxon>
        <taxon>Viridiplantae</taxon>
        <taxon>Streptophyta</taxon>
        <taxon>Embryophyta</taxon>
        <taxon>Tracheophyta</taxon>
        <taxon>Spermatophyta</taxon>
        <taxon>Magnoliopsida</taxon>
        <taxon>eudicotyledons</taxon>
        <taxon>Gunneridae</taxon>
        <taxon>Pentapetalae</taxon>
        <taxon>rosids</taxon>
        <taxon>malvids</taxon>
        <taxon>Malvales</taxon>
        <taxon>Dipterocarpaceae</taxon>
        <taxon>Rubroshorea</taxon>
    </lineage>
</organism>
<feature type="region of interest" description="Disordered" evidence="1">
    <location>
        <begin position="626"/>
        <end position="674"/>
    </location>
</feature>
<dbReference type="PRINTS" id="PR00625">
    <property type="entry name" value="JDOMAIN"/>
</dbReference>
<evidence type="ECO:0000256" key="1">
    <source>
        <dbReference type="SAM" id="MobiDB-lite"/>
    </source>
</evidence>
<feature type="compositionally biased region" description="Polar residues" evidence="1">
    <location>
        <begin position="416"/>
        <end position="433"/>
    </location>
</feature>
<dbReference type="Gene3D" id="1.25.40.10">
    <property type="entry name" value="Tetratricopeptide repeat domain"/>
    <property type="match status" value="3"/>
</dbReference>
<dbReference type="PANTHER" id="PTHR45181">
    <property type="entry name" value="HEAT SHOCK PROTEIN DNAJ WITH TETRATRICOPEPTIDE REPEAT-CONTAINING PROTEIN"/>
    <property type="match status" value="1"/>
</dbReference>
<feature type="region of interest" description="Disordered" evidence="1">
    <location>
        <begin position="416"/>
        <end position="459"/>
    </location>
</feature>
<dbReference type="SUPFAM" id="SSF48452">
    <property type="entry name" value="TPR-like"/>
    <property type="match status" value="3"/>
</dbReference>
<dbReference type="SMART" id="SM00271">
    <property type="entry name" value="DnaJ"/>
    <property type="match status" value="1"/>
</dbReference>
<dbReference type="InterPro" id="IPR036869">
    <property type="entry name" value="J_dom_sf"/>
</dbReference>
<dbReference type="Gene3D" id="1.10.287.110">
    <property type="entry name" value="DnaJ domain"/>
    <property type="match status" value="1"/>
</dbReference>
<feature type="compositionally biased region" description="Basic and acidic residues" evidence="1">
    <location>
        <begin position="626"/>
        <end position="635"/>
    </location>
</feature>
<dbReference type="PANTHER" id="PTHR45181:SF4">
    <property type="entry name" value="HEAT SHOCK PROTEIN DNAJ WITH TETRATRICOPEPTIDE REPEAT-CONTAINING PROTEIN"/>
    <property type="match status" value="1"/>
</dbReference>
<dbReference type="CDD" id="cd06257">
    <property type="entry name" value="DnaJ"/>
    <property type="match status" value="1"/>
</dbReference>
<reference evidence="3 4" key="1">
    <citation type="journal article" date="2021" name="Commun. Biol.">
        <title>The genome of Shorea leprosula (Dipterocarpaceae) highlights the ecological relevance of drought in aseasonal tropical rainforests.</title>
        <authorList>
            <person name="Ng K.K.S."/>
            <person name="Kobayashi M.J."/>
            <person name="Fawcett J.A."/>
            <person name="Hatakeyama M."/>
            <person name="Paape T."/>
            <person name="Ng C.H."/>
            <person name="Ang C.C."/>
            <person name="Tnah L.H."/>
            <person name="Lee C.T."/>
            <person name="Nishiyama T."/>
            <person name="Sese J."/>
            <person name="O'Brien M.J."/>
            <person name="Copetti D."/>
            <person name="Mohd Noor M.I."/>
            <person name="Ong R.C."/>
            <person name="Putra M."/>
            <person name="Sireger I.Z."/>
            <person name="Indrioko S."/>
            <person name="Kosugi Y."/>
            <person name="Izuno A."/>
            <person name="Isagi Y."/>
            <person name="Lee S.L."/>
            <person name="Shimizu K.K."/>
        </authorList>
    </citation>
    <scope>NUCLEOTIDE SEQUENCE [LARGE SCALE GENOMIC DNA]</scope>
    <source>
        <strain evidence="3">214</strain>
    </source>
</reference>
<dbReference type="InterPro" id="IPR011990">
    <property type="entry name" value="TPR-like_helical_dom_sf"/>
</dbReference>
<feature type="compositionally biased region" description="Polar residues" evidence="1">
    <location>
        <begin position="1354"/>
        <end position="1370"/>
    </location>
</feature>
<dbReference type="InterPro" id="IPR001623">
    <property type="entry name" value="DnaJ_domain"/>
</dbReference>
<dbReference type="SMART" id="SM00028">
    <property type="entry name" value="TPR"/>
    <property type="match status" value="8"/>
</dbReference>
<dbReference type="Pfam" id="PF00226">
    <property type="entry name" value="DnaJ"/>
    <property type="match status" value="1"/>
</dbReference>
<gene>
    <name evidence="3" type="ORF">SLEP1_g27192</name>
</gene>
<proteinExistence type="predicted"/>
<feature type="domain" description="J" evidence="2">
    <location>
        <begin position="1258"/>
        <end position="1343"/>
    </location>
</feature>
<dbReference type="EMBL" id="BPVZ01000046">
    <property type="protein sequence ID" value="GKV16564.1"/>
    <property type="molecule type" value="Genomic_DNA"/>
</dbReference>
<name>A0AAV5JPR8_9ROSI</name>
<dbReference type="InterPro" id="IPR019734">
    <property type="entry name" value="TPR_rpt"/>
</dbReference>
<feature type="compositionally biased region" description="Basic and acidic residues" evidence="1">
    <location>
        <begin position="510"/>
        <end position="520"/>
    </location>
</feature>
<accession>A0AAV5JPR8</accession>
<dbReference type="Proteomes" id="UP001054252">
    <property type="component" value="Unassembled WGS sequence"/>
</dbReference>
<feature type="compositionally biased region" description="Polar residues" evidence="1">
    <location>
        <begin position="1385"/>
        <end position="1401"/>
    </location>
</feature>
<protein>
    <recommendedName>
        <fullName evidence="2">J domain-containing protein</fullName>
    </recommendedName>
</protein>
<feature type="region of interest" description="Disordered" evidence="1">
    <location>
        <begin position="482"/>
        <end position="564"/>
    </location>
</feature>
<feature type="compositionally biased region" description="Basic residues" evidence="1">
    <location>
        <begin position="733"/>
        <end position="750"/>
    </location>
</feature>